<dbReference type="GO" id="GO:0003921">
    <property type="term" value="F:GMP synthase activity"/>
    <property type="evidence" value="ECO:0007669"/>
    <property type="project" value="InterPro"/>
</dbReference>
<dbReference type="Proteomes" id="UP000029733">
    <property type="component" value="Unassembled WGS sequence"/>
</dbReference>
<dbReference type="Pfam" id="PF00117">
    <property type="entry name" value="GATase"/>
    <property type="match status" value="1"/>
</dbReference>
<dbReference type="InterPro" id="IPR014729">
    <property type="entry name" value="Rossmann-like_a/b/a_fold"/>
</dbReference>
<evidence type="ECO:0000256" key="3">
    <source>
        <dbReference type="ARBA" id="ARBA00011738"/>
    </source>
</evidence>
<feature type="active site" description="Nucleophile" evidence="10">
    <location>
        <position position="82"/>
    </location>
</feature>
<dbReference type="InterPro" id="IPR001674">
    <property type="entry name" value="GMP_synth_C"/>
</dbReference>
<evidence type="ECO:0000256" key="11">
    <source>
        <dbReference type="PROSITE-ProRule" id="PRU00886"/>
    </source>
</evidence>
<dbReference type="FunFam" id="3.40.50.880:FF:000001">
    <property type="entry name" value="GMP synthase [glutamine-hydrolyzing]"/>
    <property type="match status" value="1"/>
</dbReference>
<dbReference type="SUPFAM" id="SSF52402">
    <property type="entry name" value="Adenine nucleotide alpha hydrolases-like"/>
    <property type="match status" value="1"/>
</dbReference>
<evidence type="ECO:0000259" key="12">
    <source>
        <dbReference type="PROSITE" id="PS51553"/>
    </source>
</evidence>
<evidence type="ECO:0000256" key="1">
    <source>
        <dbReference type="ARBA" id="ARBA00002332"/>
    </source>
</evidence>
<evidence type="ECO:0000256" key="7">
    <source>
        <dbReference type="ARBA" id="ARBA00022755"/>
    </source>
</evidence>
<proteinExistence type="inferred from homology"/>
<dbReference type="EC" id="6.3.5.2" evidence="10"/>
<evidence type="ECO:0000313" key="14">
    <source>
        <dbReference type="Proteomes" id="UP000029733"/>
    </source>
</evidence>
<dbReference type="PANTHER" id="PTHR11922">
    <property type="entry name" value="GMP SYNTHASE-RELATED"/>
    <property type="match status" value="1"/>
</dbReference>
<dbReference type="UniPathway" id="UPA00189">
    <property type="reaction ID" value="UER00296"/>
</dbReference>
<dbReference type="PRINTS" id="PR00096">
    <property type="entry name" value="GATASE"/>
</dbReference>
<sequence length="587" mass="64558">MNNVQILVLDFGSQVTQLIARRLREVGVYTEIVPYFESLDSIKARNPRGLILSGGPASVYEKGAYKPDSAIFSLGVPVLGICYGMQYIAHFFGGRVARSRKQEFGKARLHILESIESKQDSKALQKDKPFALFKGVPQDSVVWMSHADKVESLPQGFVELASSENTHYCVIADLNRKIYALQFHPEVAHSACGTQILKNFAVDICRCDTSWNMKNFATHEIARLREKVLGVDSKIIAAEASLGDFVGCQGGGDGSLLNINDRAATADSRKSDVQSQSDKPILAKEATQKVLCAVSGGVDSSVVATLLYKAIGDALIPVFVDTGLLRAGEKEAVEKMFKDNLKVPLISVNASDIFLQKLKGVTEPETKRKIIGETFIEVFEAEAKRHNSKGEIKFLAQGTLYPDVIESVSVKGPSKTIKSHHNVGGLPEWMRFELIEPLRELFKDEVRQLGRELGMPEAMLMRHPFPGPGLAIRIMGEVNAASLSILRKADSIFIESLCEAGLYDSVWQGFCVLLNVRSVGVMGDNRTYDNTIALRAVNASDGMSASFSHLPFEFLESVSNRIINEVKGINRVVYDITSKPPGTIEWE</sequence>
<dbReference type="GO" id="GO:0005829">
    <property type="term" value="C:cytosol"/>
    <property type="evidence" value="ECO:0007669"/>
    <property type="project" value="TreeGrafter"/>
</dbReference>
<name>A0A4U8T925_9HELI</name>
<dbReference type="PANTHER" id="PTHR11922:SF2">
    <property type="entry name" value="GMP SYNTHASE [GLUTAMINE-HYDROLYZING]"/>
    <property type="match status" value="1"/>
</dbReference>
<dbReference type="NCBIfam" id="NF000848">
    <property type="entry name" value="PRK00074.1"/>
    <property type="match status" value="1"/>
</dbReference>
<dbReference type="NCBIfam" id="TIGR00888">
    <property type="entry name" value="guaA_Nterm"/>
    <property type="match status" value="1"/>
</dbReference>
<evidence type="ECO:0000256" key="2">
    <source>
        <dbReference type="ARBA" id="ARBA00005153"/>
    </source>
</evidence>
<feature type="domain" description="GMPS ATP-PPase" evidence="12">
    <location>
        <begin position="268"/>
        <end position="462"/>
    </location>
</feature>
<dbReference type="InterPro" id="IPR029062">
    <property type="entry name" value="Class_I_gatase-like"/>
</dbReference>
<dbReference type="CDD" id="cd01997">
    <property type="entry name" value="GMP_synthase_C"/>
    <property type="match status" value="1"/>
</dbReference>
<dbReference type="FunFam" id="3.40.50.620:FF:000001">
    <property type="entry name" value="GMP synthase [glutamine-hydrolyzing]"/>
    <property type="match status" value="1"/>
</dbReference>
<feature type="active site" evidence="10">
    <location>
        <position position="186"/>
    </location>
</feature>
<comment type="subunit">
    <text evidence="3 10">Homodimer.</text>
</comment>
<comment type="function">
    <text evidence="1 10">Catalyzes the synthesis of GMP from XMP.</text>
</comment>
<dbReference type="InterPro" id="IPR004739">
    <property type="entry name" value="GMP_synth_GATase"/>
</dbReference>
<evidence type="ECO:0000256" key="6">
    <source>
        <dbReference type="ARBA" id="ARBA00022749"/>
    </source>
</evidence>
<feature type="binding site" evidence="11">
    <location>
        <begin position="295"/>
        <end position="301"/>
    </location>
    <ligand>
        <name>ATP</name>
        <dbReference type="ChEBI" id="CHEBI:30616"/>
    </ligand>
</feature>
<evidence type="ECO:0000256" key="8">
    <source>
        <dbReference type="ARBA" id="ARBA00022840"/>
    </source>
</evidence>
<gene>
    <name evidence="10" type="primary">guaA</name>
    <name evidence="13" type="ORF">LS71_007520</name>
</gene>
<evidence type="ECO:0000256" key="5">
    <source>
        <dbReference type="ARBA" id="ARBA00022741"/>
    </source>
</evidence>
<organism evidence="13 14">
    <name type="scientific">Helicobacter jaachi</name>
    <dbReference type="NCBI Taxonomy" id="1677920"/>
    <lineage>
        <taxon>Bacteria</taxon>
        <taxon>Pseudomonadati</taxon>
        <taxon>Campylobacterota</taxon>
        <taxon>Epsilonproteobacteria</taxon>
        <taxon>Campylobacterales</taxon>
        <taxon>Helicobacteraceae</taxon>
        <taxon>Helicobacter</taxon>
    </lineage>
</organism>
<dbReference type="HAMAP" id="MF_00344">
    <property type="entry name" value="GMP_synthase"/>
    <property type="match status" value="1"/>
</dbReference>
<feature type="active site" evidence="10">
    <location>
        <position position="184"/>
    </location>
</feature>
<comment type="caution">
    <text evidence="13">The sequence shown here is derived from an EMBL/GenBank/DDBJ whole genome shotgun (WGS) entry which is preliminary data.</text>
</comment>
<dbReference type="Gene3D" id="3.40.50.880">
    <property type="match status" value="1"/>
</dbReference>
<comment type="catalytic activity">
    <reaction evidence="10">
        <text>XMP + L-glutamine + ATP + H2O = GMP + L-glutamate + AMP + diphosphate + 2 H(+)</text>
        <dbReference type="Rhea" id="RHEA:11680"/>
        <dbReference type="ChEBI" id="CHEBI:15377"/>
        <dbReference type="ChEBI" id="CHEBI:15378"/>
        <dbReference type="ChEBI" id="CHEBI:29985"/>
        <dbReference type="ChEBI" id="CHEBI:30616"/>
        <dbReference type="ChEBI" id="CHEBI:33019"/>
        <dbReference type="ChEBI" id="CHEBI:57464"/>
        <dbReference type="ChEBI" id="CHEBI:58115"/>
        <dbReference type="ChEBI" id="CHEBI:58359"/>
        <dbReference type="ChEBI" id="CHEBI:456215"/>
        <dbReference type="EC" id="6.3.5.2"/>
    </reaction>
</comment>
<dbReference type="Gene3D" id="3.40.50.620">
    <property type="entry name" value="HUPs"/>
    <property type="match status" value="1"/>
</dbReference>
<evidence type="ECO:0000256" key="9">
    <source>
        <dbReference type="ARBA" id="ARBA00022962"/>
    </source>
</evidence>
<dbReference type="Pfam" id="PF00958">
    <property type="entry name" value="GMP_synt_C"/>
    <property type="match status" value="1"/>
</dbReference>
<evidence type="ECO:0000256" key="10">
    <source>
        <dbReference type="HAMAP-Rule" id="MF_00344"/>
    </source>
</evidence>
<dbReference type="AlphaFoldDB" id="A0A4U8T925"/>
<dbReference type="OrthoDB" id="9802219at2"/>
<accession>A0A4U8T925</accession>
<keyword evidence="5 10" id="KW-0547">Nucleotide-binding</keyword>
<protein>
    <recommendedName>
        <fullName evidence="10">GMP synthase [glutamine-hydrolyzing]</fullName>
        <ecNumber evidence="10">6.3.5.2</ecNumber>
    </recommendedName>
    <alternativeName>
        <fullName evidence="10">GMP synthetase</fullName>
    </alternativeName>
    <alternativeName>
        <fullName evidence="10">Glutamine amidotransferase</fullName>
    </alternativeName>
</protein>
<dbReference type="CDD" id="cd01742">
    <property type="entry name" value="GATase1_GMP_Synthase"/>
    <property type="match status" value="1"/>
</dbReference>
<keyword evidence="8 10" id="KW-0067">ATP-binding</keyword>
<dbReference type="InterPro" id="IPR017926">
    <property type="entry name" value="GATASE"/>
</dbReference>
<dbReference type="InterPro" id="IPR025777">
    <property type="entry name" value="GMPS_ATP_PPase_dom"/>
</dbReference>
<evidence type="ECO:0000256" key="4">
    <source>
        <dbReference type="ARBA" id="ARBA00022598"/>
    </source>
</evidence>
<keyword evidence="4 10" id="KW-0436">Ligase</keyword>
<dbReference type="NCBIfam" id="TIGR00884">
    <property type="entry name" value="guaA_Cterm"/>
    <property type="match status" value="1"/>
</dbReference>
<dbReference type="GO" id="GO:0005524">
    <property type="term" value="F:ATP binding"/>
    <property type="evidence" value="ECO:0007669"/>
    <property type="project" value="UniProtKB-UniRule"/>
</dbReference>
<dbReference type="InterPro" id="IPR022955">
    <property type="entry name" value="GMP_synthase"/>
</dbReference>
<reference evidence="13 14" key="1">
    <citation type="journal article" date="2014" name="Genome Announc.">
        <title>Draft genome sequences of eight enterohepatic helicobacter species isolated from both laboratory and wild rodents.</title>
        <authorList>
            <person name="Sheh A."/>
            <person name="Shen Z."/>
            <person name="Fox J.G."/>
        </authorList>
    </citation>
    <scope>NUCLEOTIDE SEQUENCE [LARGE SCALE GENOMIC DNA]</scope>
    <source>
        <strain evidence="13 14">MIT 09-6949</strain>
    </source>
</reference>
<keyword evidence="6 10" id="KW-0332">GMP biosynthesis</keyword>
<dbReference type="EMBL" id="JRPR02000006">
    <property type="protein sequence ID" value="TLD96084.1"/>
    <property type="molecule type" value="Genomic_DNA"/>
</dbReference>
<dbReference type="SUPFAM" id="SSF52317">
    <property type="entry name" value="Class I glutamine amidotransferase-like"/>
    <property type="match status" value="1"/>
</dbReference>
<keyword evidence="9 10" id="KW-0315">Glutamine amidotransferase</keyword>
<dbReference type="Gene3D" id="3.30.300.10">
    <property type="match status" value="1"/>
</dbReference>
<comment type="pathway">
    <text evidence="2 10">Purine metabolism; GMP biosynthesis; GMP from XMP (L-Gln route): step 1/1.</text>
</comment>
<dbReference type="STRING" id="1677920.LS71_06185"/>
<dbReference type="FunFam" id="3.30.300.10:FF:000002">
    <property type="entry name" value="GMP synthase [glutamine-hydrolyzing]"/>
    <property type="match status" value="1"/>
</dbReference>
<dbReference type="PROSITE" id="PS51553">
    <property type="entry name" value="GMPS_ATP_PPASE"/>
    <property type="match status" value="1"/>
</dbReference>
<evidence type="ECO:0000313" key="13">
    <source>
        <dbReference type="EMBL" id="TLD96084.1"/>
    </source>
</evidence>
<keyword evidence="14" id="KW-1185">Reference proteome</keyword>
<dbReference type="SUPFAM" id="SSF54810">
    <property type="entry name" value="GMP synthetase C-terminal dimerisation domain"/>
    <property type="match status" value="1"/>
</dbReference>
<dbReference type="PROSITE" id="PS51273">
    <property type="entry name" value="GATASE_TYPE_1"/>
    <property type="match status" value="1"/>
</dbReference>
<keyword evidence="7 10" id="KW-0658">Purine biosynthesis</keyword>